<name>A0A7W7LF46_STRNE</name>
<dbReference type="RefSeq" id="WP_184736846.1">
    <property type="nucleotide sequence ID" value="NZ_BMRW01000002.1"/>
</dbReference>
<protein>
    <submittedName>
        <fullName evidence="1">Uncharacterized protein</fullName>
    </submittedName>
</protein>
<proteinExistence type="predicted"/>
<dbReference type="Proteomes" id="UP000556436">
    <property type="component" value="Unassembled WGS sequence"/>
</dbReference>
<dbReference type="EMBL" id="JACHJG010000011">
    <property type="protein sequence ID" value="MBB4888884.1"/>
    <property type="molecule type" value="Genomic_DNA"/>
</dbReference>
<evidence type="ECO:0000313" key="1">
    <source>
        <dbReference type="EMBL" id="MBB4888884.1"/>
    </source>
</evidence>
<dbReference type="AlphaFoldDB" id="A0A7W7LF46"/>
<sequence>MEERREGALERAEQMVLFIAAERRARLALRQGQLEKVLTALQLKMVIRQMTQMWMDGFVVGTAHRARGEQP</sequence>
<organism evidence="1 2">
    <name type="scientific">Streptomyces netropsis</name>
    <name type="common">Streptoverticillium netropsis</name>
    <dbReference type="NCBI Taxonomy" id="55404"/>
    <lineage>
        <taxon>Bacteria</taxon>
        <taxon>Bacillati</taxon>
        <taxon>Actinomycetota</taxon>
        <taxon>Actinomycetes</taxon>
        <taxon>Kitasatosporales</taxon>
        <taxon>Streptomycetaceae</taxon>
        <taxon>Streptomyces</taxon>
    </lineage>
</organism>
<evidence type="ECO:0000313" key="2">
    <source>
        <dbReference type="Proteomes" id="UP000556436"/>
    </source>
</evidence>
<reference evidence="1 2" key="1">
    <citation type="submission" date="2020-08" db="EMBL/GenBank/DDBJ databases">
        <title>Genomic Encyclopedia of Type Strains, Phase III (KMG-III): the genomes of soil and plant-associated and newly described type strains.</title>
        <authorList>
            <person name="Whitman W."/>
        </authorList>
    </citation>
    <scope>NUCLEOTIDE SEQUENCE [LARGE SCALE GENOMIC DNA]</scope>
    <source>
        <strain evidence="1 2">CECT 3265</strain>
    </source>
</reference>
<accession>A0A7W7LF46</accession>
<gene>
    <name evidence="1" type="ORF">FHS38_004959</name>
</gene>
<keyword evidence="2" id="KW-1185">Reference proteome</keyword>
<comment type="caution">
    <text evidence="1">The sequence shown here is derived from an EMBL/GenBank/DDBJ whole genome shotgun (WGS) entry which is preliminary data.</text>
</comment>